<evidence type="ECO:0000313" key="5">
    <source>
        <dbReference type="Proteomes" id="UP000638560"/>
    </source>
</evidence>
<feature type="domain" description="Alpha-L-arabinofuranosidase B arabinose-binding" evidence="3">
    <location>
        <begin position="139"/>
        <end position="261"/>
    </location>
</feature>
<feature type="region of interest" description="Disordered" evidence="1">
    <location>
        <begin position="47"/>
        <end position="128"/>
    </location>
</feature>
<dbReference type="Proteomes" id="UP000638560">
    <property type="component" value="Unassembled WGS sequence"/>
</dbReference>
<keyword evidence="5" id="KW-1185">Reference proteome</keyword>
<organism evidence="4 5">
    <name type="scientific">Plantactinospora alkalitolerans</name>
    <dbReference type="NCBI Taxonomy" id="2789879"/>
    <lineage>
        <taxon>Bacteria</taxon>
        <taxon>Bacillati</taxon>
        <taxon>Actinomycetota</taxon>
        <taxon>Actinomycetes</taxon>
        <taxon>Micromonosporales</taxon>
        <taxon>Micromonosporaceae</taxon>
        <taxon>Plantactinospora</taxon>
    </lineage>
</organism>
<feature type="compositionally biased region" description="Pro residues" evidence="1">
    <location>
        <begin position="60"/>
        <end position="76"/>
    </location>
</feature>
<accession>A0ABS0H620</accession>
<evidence type="ECO:0000259" key="3">
    <source>
        <dbReference type="Pfam" id="PF05270"/>
    </source>
</evidence>
<sequence>MSVVAEAVRRHGSVDRFPFSALLASAVALLAVVTLAAVFLPSGPEPAGLDGGPGQTFPDLWPPPAIGEPSISPSPQPSAAASASPATAVGTKAGARPPATRIPAHPKPVRPTRADPSPTVLSPGARLGLEPVDRPGLRVRHARFVGRVDRIGAGSRALDRADSTFVVRTGLADRRCVSFESVNFPGYYLRHQDFRIHLHRRNGSALFAADSTFCATPGLAGRGLSLRSYNFPERLLSHGRSELFIRTPRGDAGRASATFVIKPPL</sequence>
<comment type="caution">
    <text evidence="4">The sequence shown here is derived from an EMBL/GenBank/DDBJ whole genome shotgun (WGS) entry which is preliminary data.</text>
</comment>
<reference evidence="4 5" key="1">
    <citation type="submission" date="2020-11" db="EMBL/GenBank/DDBJ databases">
        <title>A novel isolate from a Black sea contaminated sediment with potential to produce alkanes: Plantactinospora alkalitolerans sp. nov.</title>
        <authorList>
            <person name="Carro L."/>
            <person name="Veyisoglu A."/>
            <person name="Guven K."/>
            <person name="Schumann P."/>
            <person name="Klenk H.-P."/>
            <person name="Sahin N."/>
        </authorList>
    </citation>
    <scope>NUCLEOTIDE SEQUENCE [LARGE SCALE GENOMIC DNA]</scope>
    <source>
        <strain evidence="4 5">S1510</strain>
    </source>
</reference>
<dbReference type="Gene3D" id="2.80.10.50">
    <property type="match status" value="1"/>
</dbReference>
<gene>
    <name evidence="4" type="ORF">I0C86_34065</name>
</gene>
<name>A0ABS0H620_9ACTN</name>
<dbReference type="EMBL" id="JADPUN010000303">
    <property type="protein sequence ID" value="MBF9133925.1"/>
    <property type="molecule type" value="Genomic_DNA"/>
</dbReference>
<evidence type="ECO:0000256" key="2">
    <source>
        <dbReference type="SAM" id="Phobius"/>
    </source>
</evidence>
<dbReference type="InterPro" id="IPR036195">
    <property type="entry name" value="AbfB_ABD_sf"/>
</dbReference>
<feature type="compositionally biased region" description="Low complexity" evidence="1">
    <location>
        <begin position="77"/>
        <end position="88"/>
    </location>
</feature>
<dbReference type="InterPro" id="IPR007934">
    <property type="entry name" value="AbfB_ABD"/>
</dbReference>
<protein>
    <submittedName>
        <fullName evidence="4">AbfB domain-containing protein</fullName>
    </submittedName>
</protein>
<dbReference type="RefSeq" id="WP_196205417.1">
    <property type="nucleotide sequence ID" value="NZ_JADPUN010000303.1"/>
</dbReference>
<dbReference type="Pfam" id="PF05270">
    <property type="entry name" value="AbfB"/>
    <property type="match status" value="1"/>
</dbReference>
<feature type="transmembrane region" description="Helical" evidence="2">
    <location>
        <begin position="21"/>
        <end position="40"/>
    </location>
</feature>
<proteinExistence type="predicted"/>
<keyword evidence="2" id="KW-1133">Transmembrane helix</keyword>
<keyword evidence="2" id="KW-0812">Transmembrane</keyword>
<dbReference type="CDD" id="cd23399">
    <property type="entry name" value="beta-trefoil_ABD_ABFB"/>
    <property type="match status" value="1"/>
</dbReference>
<dbReference type="SUPFAM" id="SSF110221">
    <property type="entry name" value="AbfB domain"/>
    <property type="match status" value="1"/>
</dbReference>
<evidence type="ECO:0000313" key="4">
    <source>
        <dbReference type="EMBL" id="MBF9133925.1"/>
    </source>
</evidence>
<evidence type="ECO:0000256" key="1">
    <source>
        <dbReference type="SAM" id="MobiDB-lite"/>
    </source>
</evidence>
<keyword evidence="2" id="KW-0472">Membrane</keyword>